<dbReference type="PROSITE" id="PS50887">
    <property type="entry name" value="GGDEF"/>
    <property type="match status" value="1"/>
</dbReference>
<dbReference type="Pfam" id="PF00072">
    <property type="entry name" value="Response_reg"/>
    <property type="match status" value="1"/>
</dbReference>
<keyword evidence="4" id="KW-0597">Phosphoprotein</keyword>
<accession>A0A927GQP4</accession>
<dbReference type="AlphaFoldDB" id="A0A927GQP4"/>
<dbReference type="InterPro" id="IPR018062">
    <property type="entry name" value="HTH_AraC-typ_CS"/>
</dbReference>
<dbReference type="PROSITE" id="PS00041">
    <property type="entry name" value="HTH_ARAC_FAMILY_1"/>
    <property type="match status" value="1"/>
</dbReference>
<dbReference type="RefSeq" id="WP_190914469.1">
    <property type="nucleotide sequence ID" value="NZ_JACXIZ010000007.1"/>
</dbReference>
<dbReference type="SMART" id="SM00448">
    <property type="entry name" value="REC"/>
    <property type="match status" value="1"/>
</dbReference>
<dbReference type="SMART" id="SM00342">
    <property type="entry name" value="HTH_ARAC"/>
    <property type="match status" value="1"/>
</dbReference>
<keyword evidence="1" id="KW-0805">Transcription regulation</keyword>
<dbReference type="GO" id="GO:0043565">
    <property type="term" value="F:sequence-specific DNA binding"/>
    <property type="evidence" value="ECO:0007669"/>
    <property type="project" value="InterPro"/>
</dbReference>
<dbReference type="Pfam" id="PF17853">
    <property type="entry name" value="GGDEF_2"/>
    <property type="match status" value="1"/>
</dbReference>
<evidence type="ECO:0000259" key="7">
    <source>
        <dbReference type="PROSITE" id="PS50887"/>
    </source>
</evidence>
<evidence type="ECO:0000313" key="8">
    <source>
        <dbReference type="EMBL" id="MBD2844110.1"/>
    </source>
</evidence>
<dbReference type="Gene3D" id="3.30.70.270">
    <property type="match status" value="1"/>
</dbReference>
<dbReference type="Proteomes" id="UP000621560">
    <property type="component" value="Unassembled WGS sequence"/>
</dbReference>
<dbReference type="PROSITE" id="PS50110">
    <property type="entry name" value="RESPONSE_REGULATORY"/>
    <property type="match status" value="1"/>
</dbReference>
<evidence type="ECO:0000259" key="5">
    <source>
        <dbReference type="PROSITE" id="PS01124"/>
    </source>
</evidence>
<dbReference type="PANTHER" id="PTHR43280">
    <property type="entry name" value="ARAC-FAMILY TRANSCRIPTIONAL REGULATOR"/>
    <property type="match status" value="1"/>
</dbReference>
<evidence type="ECO:0000313" key="9">
    <source>
        <dbReference type="Proteomes" id="UP000621560"/>
    </source>
</evidence>
<dbReference type="Gene3D" id="3.40.50.2300">
    <property type="match status" value="1"/>
</dbReference>
<evidence type="ECO:0000259" key="6">
    <source>
        <dbReference type="PROSITE" id="PS50110"/>
    </source>
</evidence>
<organism evidence="8 9">
    <name type="scientific">Paenibacillus sabuli</name>
    <dbReference type="NCBI Taxonomy" id="2772509"/>
    <lineage>
        <taxon>Bacteria</taxon>
        <taxon>Bacillati</taxon>
        <taxon>Bacillota</taxon>
        <taxon>Bacilli</taxon>
        <taxon>Bacillales</taxon>
        <taxon>Paenibacillaceae</taxon>
        <taxon>Paenibacillus</taxon>
    </lineage>
</organism>
<name>A0A927GQP4_9BACL</name>
<feature type="domain" description="GGDEF" evidence="7">
    <location>
        <begin position="186"/>
        <end position="313"/>
    </location>
</feature>
<keyword evidence="3" id="KW-0804">Transcription</keyword>
<dbReference type="SUPFAM" id="SSF46689">
    <property type="entry name" value="Homeodomain-like"/>
    <property type="match status" value="2"/>
</dbReference>
<dbReference type="PROSITE" id="PS01124">
    <property type="entry name" value="HTH_ARAC_FAMILY_2"/>
    <property type="match status" value="1"/>
</dbReference>
<reference evidence="8" key="1">
    <citation type="submission" date="2020-09" db="EMBL/GenBank/DDBJ databases">
        <title>A novel bacterium of genus Paenibacillus, isolated from South China Sea.</title>
        <authorList>
            <person name="Huang H."/>
            <person name="Mo K."/>
            <person name="Hu Y."/>
        </authorList>
    </citation>
    <scope>NUCLEOTIDE SEQUENCE</scope>
    <source>
        <strain evidence="8">IB182496</strain>
    </source>
</reference>
<dbReference type="PRINTS" id="PR00032">
    <property type="entry name" value="HTHARAC"/>
</dbReference>
<evidence type="ECO:0000256" key="2">
    <source>
        <dbReference type="ARBA" id="ARBA00023125"/>
    </source>
</evidence>
<dbReference type="EMBL" id="JACXIZ010000007">
    <property type="protein sequence ID" value="MBD2844110.1"/>
    <property type="molecule type" value="Genomic_DNA"/>
</dbReference>
<proteinExistence type="predicted"/>
<protein>
    <submittedName>
        <fullName evidence="8">Helix-turn-helix domain-containing protein</fullName>
    </submittedName>
</protein>
<feature type="domain" description="Response regulatory" evidence="6">
    <location>
        <begin position="7"/>
        <end position="127"/>
    </location>
</feature>
<dbReference type="InterPro" id="IPR009057">
    <property type="entry name" value="Homeodomain-like_sf"/>
</dbReference>
<dbReference type="PANTHER" id="PTHR43280:SF28">
    <property type="entry name" value="HTH-TYPE TRANSCRIPTIONAL ACTIVATOR RHAS"/>
    <property type="match status" value="1"/>
</dbReference>
<dbReference type="InterPro" id="IPR000160">
    <property type="entry name" value="GGDEF_dom"/>
</dbReference>
<evidence type="ECO:0000256" key="3">
    <source>
        <dbReference type="ARBA" id="ARBA00023163"/>
    </source>
</evidence>
<evidence type="ECO:0000256" key="4">
    <source>
        <dbReference type="PROSITE-ProRule" id="PRU00169"/>
    </source>
</evidence>
<dbReference type="InterPro" id="IPR020449">
    <property type="entry name" value="Tscrpt_reg_AraC-type_HTH"/>
</dbReference>
<dbReference type="CDD" id="cd17536">
    <property type="entry name" value="REC_YesN-like"/>
    <property type="match status" value="1"/>
</dbReference>
<dbReference type="InterPro" id="IPR011006">
    <property type="entry name" value="CheY-like_superfamily"/>
</dbReference>
<dbReference type="GO" id="GO:0000160">
    <property type="term" value="P:phosphorelay signal transduction system"/>
    <property type="evidence" value="ECO:0007669"/>
    <property type="project" value="InterPro"/>
</dbReference>
<sequence>MDKHEIRLCIIDDVDTVAQGIARKIPWAEHGITVSGTAGSGAEGLELIRRTRPHIILTDIKMPRMSGLEMIRALAAEPERQEQVKVIFLSGYSDFEYAQESVRLGAFDYVLKPFTPPQIVEVVLRARRELEEERLQAASRIELERKVRESMPYLRQEYFRLLLRSSVQPAQAQERWAFLGITMRPERLTALLIEIDGFAEAVHGLAVGEAELVRFAVHNIIQETIGMQTQGIVFREQVHQFVAIANSGPGLDTEAIAEQCRANVERYAKRTVSIGVGREAPGLAELHVSFEQARTALSYQFYTGGNCVLHYRDIERQSALTLRYDPDKETELLYALRSGNREGVQRQLHAIYEEALQLQEPPEPAMLVNLFYGLAFAMYRVVAEKLEDEERARLEARLAALKLGESGSIRLLKHDLEAIALESCAMMQQRQKSDSRQLIEQARAYIARHLLTELTVQQCAKAVHLSPSYFSNLFKKETGSTFMQYVTAARMERAKELLLEGEQVQEIAYELGYKDRPYFSELFKRHTGLTPSEFRAQHVTDAHDS</sequence>
<dbReference type="InterPro" id="IPR001789">
    <property type="entry name" value="Sig_transdc_resp-reg_receiver"/>
</dbReference>
<dbReference type="SUPFAM" id="SSF52172">
    <property type="entry name" value="CheY-like"/>
    <property type="match status" value="1"/>
</dbReference>
<keyword evidence="2" id="KW-0238">DNA-binding</keyword>
<dbReference type="InterPro" id="IPR041522">
    <property type="entry name" value="CdaR_GGDEF"/>
</dbReference>
<evidence type="ECO:0000256" key="1">
    <source>
        <dbReference type="ARBA" id="ARBA00023015"/>
    </source>
</evidence>
<dbReference type="Pfam" id="PF12833">
    <property type="entry name" value="HTH_18"/>
    <property type="match status" value="1"/>
</dbReference>
<feature type="modified residue" description="4-aspartylphosphate" evidence="4">
    <location>
        <position position="59"/>
    </location>
</feature>
<gene>
    <name evidence="8" type="ORF">IDH44_02835</name>
</gene>
<keyword evidence="9" id="KW-1185">Reference proteome</keyword>
<dbReference type="Gene3D" id="1.10.10.60">
    <property type="entry name" value="Homeodomain-like"/>
    <property type="match status" value="2"/>
</dbReference>
<dbReference type="InterPro" id="IPR043128">
    <property type="entry name" value="Rev_trsase/Diguanyl_cyclase"/>
</dbReference>
<feature type="domain" description="HTH araC/xylS-type" evidence="5">
    <location>
        <begin position="440"/>
        <end position="537"/>
    </location>
</feature>
<dbReference type="InterPro" id="IPR018060">
    <property type="entry name" value="HTH_AraC"/>
</dbReference>
<comment type="caution">
    <text evidence="8">The sequence shown here is derived from an EMBL/GenBank/DDBJ whole genome shotgun (WGS) entry which is preliminary data.</text>
</comment>
<dbReference type="GO" id="GO:0003700">
    <property type="term" value="F:DNA-binding transcription factor activity"/>
    <property type="evidence" value="ECO:0007669"/>
    <property type="project" value="InterPro"/>
</dbReference>